<dbReference type="AlphaFoldDB" id="A0A1Z4EDB3"/>
<organism evidence="1 2">
    <name type="scientific">Mycobacterium shigaense</name>
    <dbReference type="NCBI Taxonomy" id="722731"/>
    <lineage>
        <taxon>Bacteria</taxon>
        <taxon>Bacillati</taxon>
        <taxon>Actinomycetota</taxon>
        <taxon>Actinomycetes</taxon>
        <taxon>Mycobacteriales</taxon>
        <taxon>Mycobacteriaceae</taxon>
        <taxon>Mycobacterium</taxon>
        <taxon>Mycobacterium simiae complex</taxon>
    </lineage>
</organism>
<reference evidence="2" key="1">
    <citation type="submission" date="2017-06" db="EMBL/GenBank/DDBJ databases">
        <title>Complete Genome Sequence of Mycobacterium shigaense.</title>
        <authorList>
            <person name="Fukano H."/>
            <person name="Yoshida M."/>
            <person name="Kazumi Y."/>
            <person name="Ogura Y."/>
            <person name="Mitarai S."/>
            <person name="Hayashi T."/>
            <person name="Hoshino Y."/>
        </authorList>
    </citation>
    <scope>NUCLEOTIDE SEQUENCE [LARGE SCALE GENOMIC DNA]</scope>
    <source>
        <strain evidence="2">UN-152</strain>
    </source>
</reference>
<protein>
    <submittedName>
        <fullName evidence="1">Uncharacterized protein</fullName>
    </submittedName>
</protein>
<dbReference type="Proteomes" id="UP000217736">
    <property type="component" value="Chromosome"/>
</dbReference>
<keyword evidence="2" id="KW-1185">Reference proteome</keyword>
<accession>A0A1Z4EDB3</accession>
<gene>
    <name evidence="1" type="ORF">MSG_00781</name>
</gene>
<evidence type="ECO:0000313" key="2">
    <source>
        <dbReference type="Proteomes" id="UP000217736"/>
    </source>
</evidence>
<proteinExistence type="predicted"/>
<dbReference type="EMBL" id="AP018164">
    <property type="protein sequence ID" value="BAX90944.1"/>
    <property type="molecule type" value="Genomic_DNA"/>
</dbReference>
<sequence>MSQGVLRLASVELLGPPGAFLHDKSTLGANYVVLKNCSAALLTASGRSRNPRCPASGICR</sequence>
<name>A0A1Z4EDB3_9MYCO</name>
<evidence type="ECO:0000313" key="1">
    <source>
        <dbReference type="EMBL" id="BAX90944.1"/>
    </source>
</evidence>
<dbReference type="KEGG" id="mshg:MSG_00781"/>